<dbReference type="OrthoDB" id="6515487at2759"/>
<sequence>MKTGHLLIMIVNFILLSNLEASDNRRKIIGYHYDTEKFVRNLLKLVPRNDDLLKSRIPLFHHHGQLRYDLRTKYPDDNGDGHQITLIKRFDRIIERAMEEIGHLRSISKLAFIKQMNKFVEHVRYVRQQIIDAGCSD</sequence>
<feature type="chain" id="PRO_5013299778" evidence="1">
    <location>
        <begin position="22"/>
        <end position="137"/>
    </location>
</feature>
<reference evidence="2 3" key="1">
    <citation type="submission" date="2017-03" db="EMBL/GenBank/DDBJ databases">
        <title>Genome Survey of Euroglyphus maynei.</title>
        <authorList>
            <person name="Arlian L.G."/>
            <person name="Morgan M.S."/>
            <person name="Rider S.D."/>
        </authorList>
    </citation>
    <scope>NUCLEOTIDE SEQUENCE [LARGE SCALE GENOMIC DNA]</scope>
    <source>
        <strain evidence="2">Arlian Lab</strain>
        <tissue evidence="2">Whole body</tissue>
    </source>
</reference>
<name>A0A1Y3BJG7_EURMA</name>
<feature type="non-terminal residue" evidence="2">
    <location>
        <position position="137"/>
    </location>
</feature>
<dbReference type="EMBL" id="MUJZ01023839">
    <property type="protein sequence ID" value="OTF79285.1"/>
    <property type="molecule type" value="Genomic_DNA"/>
</dbReference>
<dbReference type="Proteomes" id="UP000194236">
    <property type="component" value="Unassembled WGS sequence"/>
</dbReference>
<evidence type="ECO:0000313" key="3">
    <source>
        <dbReference type="Proteomes" id="UP000194236"/>
    </source>
</evidence>
<evidence type="ECO:0000313" key="2">
    <source>
        <dbReference type="EMBL" id="OTF79285.1"/>
    </source>
</evidence>
<protein>
    <submittedName>
        <fullName evidence="2">Uncharacterized protein</fullName>
    </submittedName>
</protein>
<gene>
    <name evidence="2" type="ORF">BLA29_006684</name>
</gene>
<feature type="signal peptide" evidence="1">
    <location>
        <begin position="1"/>
        <end position="21"/>
    </location>
</feature>
<proteinExistence type="predicted"/>
<keyword evidence="3" id="KW-1185">Reference proteome</keyword>
<organism evidence="2 3">
    <name type="scientific">Euroglyphus maynei</name>
    <name type="common">Mayne's house dust mite</name>
    <dbReference type="NCBI Taxonomy" id="6958"/>
    <lineage>
        <taxon>Eukaryota</taxon>
        <taxon>Metazoa</taxon>
        <taxon>Ecdysozoa</taxon>
        <taxon>Arthropoda</taxon>
        <taxon>Chelicerata</taxon>
        <taxon>Arachnida</taxon>
        <taxon>Acari</taxon>
        <taxon>Acariformes</taxon>
        <taxon>Sarcoptiformes</taxon>
        <taxon>Astigmata</taxon>
        <taxon>Psoroptidia</taxon>
        <taxon>Analgoidea</taxon>
        <taxon>Pyroglyphidae</taxon>
        <taxon>Pyroglyphinae</taxon>
        <taxon>Euroglyphus</taxon>
    </lineage>
</organism>
<evidence type="ECO:0000256" key="1">
    <source>
        <dbReference type="SAM" id="SignalP"/>
    </source>
</evidence>
<comment type="caution">
    <text evidence="2">The sequence shown here is derived from an EMBL/GenBank/DDBJ whole genome shotgun (WGS) entry which is preliminary data.</text>
</comment>
<keyword evidence="1" id="KW-0732">Signal</keyword>
<dbReference type="AlphaFoldDB" id="A0A1Y3BJG7"/>
<accession>A0A1Y3BJG7</accession>